<accession>E3BPQ6</accession>
<dbReference type="InterPro" id="IPR029787">
    <property type="entry name" value="Nucleotide_cyclase"/>
</dbReference>
<dbReference type="InterPro" id="IPR050469">
    <property type="entry name" value="Diguanylate_Cyclase"/>
</dbReference>
<keyword evidence="5" id="KW-1185">Reference proteome</keyword>
<comment type="caution">
    <text evidence="4">The sequence shown here is derived from an EMBL/GenBank/DDBJ whole genome shotgun (WGS) entry which is preliminary data.</text>
</comment>
<proteinExistence type="predicted"/>
<dbReference type="AlphaFoldDB" id="E3BPQ6"/>
<dbReference type="GO" id="GO:0052621">
    <property type="term" value="F:diguanylate cyclase activity"/>
    <property type="evidence" value="ECO:0007669"/>
    <property type="project" value="UniProtKB-EC"/>
</dbReference>
<dbReference type="STRING" id="796620.VIBC2010_12976"/>
<evidence type="ECO:0000256" key="2">
    <source>
        <dbReference type="ARBA" id="ARBA00034247"/>
    </source>
</evidence>
<comment type="catalytic activity">
    <reaction evidence="2">
        <text>2 GTP = 3',3'-c-di-GMP + 2 diphosphate</text>
        <dbReference type="Rhea" id="RHEA:24898"/>
        <dbReference type="ChEBI" id="CHEBI:33019"/>
        <dbReference type="ChEBI" id="CHEBI:37565"/>
        <dbReference type="ChEBI" id="CHEBI:58805"/>
        <dbReference type="EC" id="2.7.7.65"/>
    </reaction>
</comment>
<gene>
    <name evidence="4" type="ORF">VIBC2010_12976</name>
</gene>
<dbReference type="PROSITE" id="PS50887">
    <property type="entry name" value="GGDEF"/>
    <property type="match status" value="1"/>
</dbReference>
<dbReference type="SUPFAM" id="SSF55073">
    <property type="entry name" value="Nucleotide cyclase"/>
    <property type="match status" value="1"/>
</dbReference>
<sequence>MLEHLFKHQGIVMEQQTEHLDKKIQQSSEILLRLTGIPAKIKREIHDLLNFSSQKKLPVSQQIFKLLNLYERTVQILATNSDYSRPVSESHCNNKQLMQLSEELQNVISELDFDGESGDLLHDIRSKLLVGVDNQLLLDLTMQALKLVIQGTQYERKTSEQFLNHVNNSLRSSLRNSKSNIESCKTLISDRNKVNIELVELVDTAKNSVSETKTLQAKEQKALKITLDKISALTELLVDQEKVGHDLIERMNYGKNQIESLSEVTQDYRRRLEDQAKRMLLDPLTKVYNRAAFGDRLEFEYRRWLKSQHQLRVVIFDVDNFKSININFGYAAGDKALKIIARTIKKEISDTDTIARFSGEEFILILPEISDEKTRSTIDNIQHSVSKLPFKFRDQNLTITLSSACVPFRTNNTPEDVLGQLTHALNKAKERGTNQLSWQ</sequence>
<dbReference type="Pfam" id="PF00990">
    <property type="entry name" value="GGDEF"/>
    <property type="match status" value="1"/>
</dbReference>
<dbReference type="PANTHER" id="PTHR45138">
    <property type="entry name" value="REGULATORY COMPONENTS OF SENSORY TRANSDUCTION SYSTEM"/>
    <property type="match status" value="1"/>
</dbReference>
<evidence type="ECO:0000256" key="1">
    <source>
        <dbReference type="ARBA" id="ARBA00012528"/>
    </source>
</evidence>
<dbReference type="InterPro" id="IPR048516">
    <property type="entry name" value="DGCcoil"/>
</dbReference>
<name>E3BPQ6_9VIBR</name>
<organism evidence="4 5">
    <name type="scientific">Vibrio caribbeanicus ATCC BAA-2122</name>
    <dbReference type="NCBI Taxonomy" id="796620"/>
    <lineage>
        <taxon>Bacteria</taxon>
        <taxon>Pseudomonadati</taxon>
        <taxon>Pseudomonadota</taxon>
        <taxon>Gammaproteobacteria</taxon>
        <taxon>Vibrionales</taxon>
        <taxon>Vibrionaceae</taxon>
        <taxon>Vibrio</taxon>
    </lineage>
</organism>
<evidence type="ECO:0000313" key="4">
    <source>
        <dbReference type="EMBL" id="EFP94974.1"/>
    </source>
</evidence>
<dbReference type="GO" id="GO:1902201">
    <property type="term" value="P:negative regulation of bacterial-type flagellum-dependent cell motility"/>
    <property type="evidence" value="ECO:0007669"/>
    <property type="project" value="TreeGrafter"/>
</dbReference>
<dbReference type="InterPro" id="IPR000160">
    <property type="entry name" value="GGDEF_dom"/>
</dbReference>
<dbReference type="Proteomes" id="UP000002943">
    <property type="component" value="Unassembled WGS sequence"/>
</dbReference>
<dbReference type="NCBIfam" id="TIGR00254">
    <property type="entry name" value="GGDEF"/>
    <property type="match status" value="1"/>
</dbReference>
<dbReference type="Gene3D" id="3.30.70.270">
    <property type="match status" value="1"/>
</dbReference>
<evidence type="ECO:0000259" key="3">
    <source>
        <dbReference type="PROSITE" id="PS50887"/>
    </source>
</evidence>
<dbReference type="InterPro" id="IPR043128">
    <property type="entry name" value="Rev_trsase/Diguanyl_cyclase"/>
</dbReference>
<dbReference type="SMART" id="SM00267">
    <property type="entry name" value="GGDEF"/>
    <property type="match status" value="1"/>
</dbReference>
<dbReference type="eggNOG" id="COG3706">
    <property type="taxonomic scope" value="Bacteria"/>
</dbReference>
<evidence type="ECO:0000313" key="5">
    <source>
        <dbReference type="Proteomes" id="UP000002943"/>
    </source>
</evidence>
<feature type="domain" description="GGDEF" evidence="3">
    <location>
        <begin position="309"/>
        <end position="439"/>
    </location>
</feature>
<dbReference type="PANTHER" id="PTHR45138:SF9">
    <property type="entry name" value="DIGUANYLATE CYCLASE DGCM-RELATED"/>
    <property type="match status" value="1"/>
</dbReference>
<dbReference type="EMBL" id="AEIU01000110">
    <property type="protein sequence ID" value="EFP94974.1"/>
    <property type="molecule type" value="Genomic_DNA"/>
</dbReference>
<reference evidence="4 5" key="1">
    <citation type="journal article" date="2012" name="Int. J. Syst. Evol. Microbiol.">
        <title>Vibrio caribbeanicus sp. nov., isolated from the marine sponge Scleritoderma cyanea.</title>
        <authorList>
            <person name="Hoffmann M."/>
            <person name="Monday S.R."/>
            <person name="Allard M.W."/>
            <person name="Strain E.A."/>
            <person name="Whittaker P."/>
            <person name="Naum M."/>
            <person name="McCarthy P.J."/>
            <person name="Lopez J.V."/>
            <person name="Fischer M."/>
            <person name="Brown E.W."/>
        </authorList>
    </citation>
    <scope>NUCLEOTIDE SEQUENCE [LARGE SCALE GENOMIC DNA]</scope>
    <source>
        <strain evidence="4 5">ATCC BAA-2122</strain>
    </source>
</reference>
<dbReference type="CDD" id="cd01949">
    <property type="entry name" value="GGDEF"/>
    <property type="match status" value="1"/>
</dbReference>
<dbReference type="RefSeq" id="WP_009603168.1">
    <property type="nucleotide sequence ID" value="NZ_AEIU01000110.1"/>
</dbReference>
<protein>
    <recommendedName>
        <fullName evidence="1">diguanylate cyclase</fullName>
        <ecNumber evidence="1">2.7.7.65</ecNumber>
    </recommendedName>
</protein>
<dbReference type="GO" id="GO:0005886">
    <property type="term" value="C:plasma membrane"/>
    <property type="evidence" value="ECO:0007669"/>
    <property type="project" value="TreeGrafter"/>
</dbReference>
<dbReference type="Pfam" id="PF20975">
    <property type="entry name" value="DGCcoil"/>
    <property type="match status" value="1"/>
</dbReference>
<dbReference type="EC" id="2.7.7.65" evidence="1"/>
<dbReference type="GO" id="GO:0043709">
    <property type="term" value="P:cell adhesion involved in single-species biofilm formation"/>
    <property type="evidence" value="ECO:0007669"/>
    <property type="project" value="TreeGrafter"/>
</dbReference>